<name>A0A1H4FM04_9FLAO</name>
<dbReference type="OrthoDB" id="9780724at2"/>
<evidence type="ECO:0000313" key="12">
    <source>
        <dbReference type="Proteomes" id="UP000198951"/>
    </source>
</evidence>
<evidence type="ECO:0000256" key="3">
    <source>
        <dbReference type="ARBA" id="ARBA00022695"/>
    </source>
</evidence>
<dbReference type="Pfam" id="PF00078">
    <property type="entry name" value="RVT_1"/>
    <property type="match status" value="1"/>
</dbReference>
<dbReference type="GO" id="GO:0046872">
    <property type="term" value="F:metal ion binding"/>
    <property type="evidence" value="ECO:0007669"/>
    <property type="project" value="UniProtKB-KW"/>
</dbReference>
<dbReference type="GO" id="GO:0051607">
    <property type="term" value="P:defense response to virus"/>
    <property type="evidence" value="ECO:0007669"/>
    <property type="project" value="UniProtKB-KW"/>
</dbReference>
<keyword evidence="6 11" id="KW-0695">RNA-directed DNA polymerase</keyword>
<dbReference type="NCBIfam" id="NF038233">
    <property type="entry name" value="retron_St85_RT"/>
    <property type="match status" value="1"/>
</dbReference>
<dbReference type="InterPro" id="IPR000477">
    <property type="entry name" value="RT_dom"/>
</dbReference>
<dbReference type="EC" id="2.7.7.49" evidence="1"/>
<keyword evidence="12" id="KW-1185">Reference proteome</keyword>
<keyword evidence="4" id="KW-0479">Metal-binding</keyword>
<comment type="catalytic activity">
    <reaction evidence="9">
        <text>DNA(n) + a 2'-deoxyribonucleoside 5'-triphosphate = DNA(n+1) + diphosphate</text>
        <dbReference type="Rhea" id="RHEA:22508"/>
        <dbReference type="Rhea" id="RHEA-COMP:17339"/>
        <dbReference type="Rhea" id="RHEA-COMP:17340"/>
        <dbReference type="ChEBI" id="CHEBI:33019"/>
        <dbReference type="ChEBI" id="CHEBI:61560"/>
        <dbReference type="ChEBI" id="CHEBI:173112"/>
        <dbReference type="EC" id="2.7.7.49"/>
    </reaction>
</comment>
<keyword evidence="3" id="KW-0548">Nucleotidyltransferase</keyword>
<evidence type="ECO:0000256" key="1">
    <source>
        <dbReference type="ARBA" id="ARBA00012493"/>
    </source>
</evidence>
<evidence type="ECO:0000256" key="6">
    <source>
        <dbReference type="ARBA" id="ARBA00022918"/>
    </source>
</evidence>
<dbReference type="InterPro" id="IPR051083">
    <property type="entry name" value="GrpII_Intron_Splice-Mob/Def"/>
</dbReference>
<dbReference type="AlphaFoldDB" id="A0A1H4FM04"/>
<organism evidence="11 12">
    <name type="scientific">Flavobacterium gillisiae</name>
    <dbReference type="NCBI Taxonomy" id="150146"/>
    <lineage>
        <taxon>Bacteria</taxon>
        <taxon>Pseudomonadati</taxon>
        <taxon>Bacteroidota</taxon>
        <taxon>Flavobacteriia</taxon>
        <taxon>Flavobacteriales</taxon>
        <taxon>Flavobacteriaceae</taxon>
        <taxon>Flavobacterium</taxon>
    </lineage>
</organism>
<evidence type="ECO:0000259" key="10">
    <source>
        <dbReference type="PROSITE" id="PS50878"/>
    </source>
</evidence>
<dbReference type="InterPro" id="IPR043502">
    <property type="entry name" value="DNA/RNA_pol_sf"/>
</dbReference>
<gene>
    <name evidence="11" type="ORF">SAMN05443667_11422</name>
</gene>
<dbReference type="PROSITE" id="PS50878">
    <property type="entry name" value="RT_POL"/>
    <property type="match status" value="1"/>
</dbReference>
<dbReference type="GO" id="GO:0003723">
    <property type="term" value="F:RNA binding"/>
    <property type="evidence" value="ECO:0007669"/>
    <property type="project" value="InterPro"/>
</dbReference>
<dbReference type="GO" id="GO:0003964">
    <property type="term" value="F:RNA-directed DNA polymerase activity"/>
    <property type="evidence" value="ECO:0007669"/>
    <property type="project" value="UniProtKB-KW"/>
</dbReference>
<dbReference type="InterPro" id="IPR000123">
    <property type="entry name" value="Reverse_transcriptase_msDNA"/>
</dbReference>
<evidence type="ECO:0000256" key="7">
    <source>
        <dbReference type="ARBA" id="ARBA00023118"/>
    </source>
</evidence>
<dbReference type="SUPFAM" id="SSF56672">
    <property type="entry name" value="DNA/RNA polymerases"/>
    <property type="match status" value="1"/>
</dbReference>
<evidence type="ECO:0000256" key="2">
    <source>
        <dbReference type="ARBA" id="ARBA00022679"/>
    </source>
</evidence>
<comment type="similarity">
    <text evidence="8">Belongs to the bacterial reverse transcriptase family.</text>
</comment>
<keyword evidence="5" id="KW-0460">Magnesium</keyword>
<evidence type="ECO:0000256" key="5">
    <source>
        <dbReference type="ARBA" id="ARBA00022842"/>
    </source>
</evidence>
<evidence type="ECO:0000256" key="9">
    <source>
        <dbReference type="ARBA" id="ARBA00048173"/>
    </source>
</evidence>
<dbReference type="STRING" id="150146.SAMN05443667_11422"/>
<evidence type="ECO:0000313" key="11">
    <source>
        <dbReference type="EMBL" id="SEA98393.1"/>
    </source>
</evidence>
<dbReference type="EMBL" id="FNRD01000014">
    <property type="protein sequence ID" value="SEA98393.1"/>
    <property type="molecule type" value="Genomic_DNA"/>
</dbReference>
<feature type="domain" description="Reverse transcriptase" evidence="10">
    <location>
        <begin position="56"/>
        <end position="266"/>
    </location>
</feature>
<dbReference type="PRINTS" id="PR00866">
    <property type="entry name" value="RNADNAPOLMS"/>
</dbReference>
<dbReference type="Proteomes" id="UP000198951">
    <property type="component" value="Unassembled WGS sequence"/>
</dbReference>
<protein>
    <recommendedName>
        <fullName evidence="1">RNA-directed DNA polymerase</fullName>
        <ecNumber evidence="1">2.7.7.49</ecNumber>
    </recommendedName>
</protein>
<sequence length="353" mass="41289">MDFSNYKDSFTKEALKKGYSQQNIQRCLDYAAPLFSNDIPVIYNTSHLSVLVGYKKEYLKKAALHTKYFYRDFEILKRNGKKRPISEPLPSLKEIQHWILKNILYNIPVSPFAKAYKPNISLIENLKFHRNQPKVFTIDLENFFPSITVDSVEKIFNELGYSKSVSDLLAKLCTRNDTLPQGAPTSPSLSNLIFKEADAMIADYCVQRKIRYTRYADDLSFSGDFDEKELFEIVNEIIEKMNFKINTAKTKLMTPGNRQTVTGIVVNEKPQVVFHKRNELRQAMYYIQKFGIDEHREYKEINQRNYLEHLLGKITFVLQINPKDTEFIGYKSFLIDLKKKQDLKSNTVKLLWV</sequence>
<reference evidence="12" key="1">
    <citation type="submission" date="2016-10" db="EMBL/GenBank/DDBJ databases">
        <authorList>
            <person name="Varghese N."/>
            <person name="Submissions S."/>
        </authorList>
    </citation>
    <scope>NUCLEOTIDE SEQUENCE [LARGE SCALE GENOMIC DNA]</scope>
    <source>
        <strain evidence="12">DSM 22376</strain>
    </source>
</reference>
<dbReference type="CDD" id="cd03487">
    <property type="entry name" value="RT_Bac_retron_II"/>
    <property type="match status" value="1"/>
</dbReference>
<keyword evidence="7" id="KW-0051">Antiviral defense</keyword>
<evidence type="ECO:0000256" key="4">
    <source>
        <dbReference type="ARBA" id="ARBA00022723"/>
    </source>
</evidence>
<keyword evidence="2" id="KW-0808">Transferase</keyword>
<dbReference type="RefSeq" id="WP_091092818.1">
    <property type="nucleotide sequence ID" value="NZ_FNRD01000014.1"/>
</dbReference>
<accession>A0A1H4FM04</accession>
<dbReference type="PANTHER" id="PTHR34047">
    <property type="entry name" value="NUCLEAR INTRON MATURASE 1, MITOCHONDRIAL-RELATED"/>
    <property type="match status" value="1"/>
</dbReference>
<proteinExistence type="inferred from homology"/>
<evidence type="ECO:0000256" key="8">
    <source>
        <dbReference type="ARBA" id="ARBA00034120"/>
    </source>
</evidence>
<dbReference type="PANTHER" id="PTHR34047:SF7">
    <property type="entry name" value="RNA-DIRECTED DNA POLYMERASE"/>
    <property type="match status" value="1"/>
</dbReference>